<reference evidence="2" key="1">
    <citation type="journal article" date="2020" name="Phytopathology">
        <title>Genome Sequence Resources of Colletotrichum truncatum, C. plurivorum, C. musicola, and C. sojae: Four Species Pathogenic to Soybean (Glycine max).</title>
        <authorList>
            <person name="Rogerio F."/>
            <person name="Boufleur T.R."/>
            <person name="Ciampi-Guillardi M."/>
            <person name="Sukno S.A."/>
            <person name="Thon M.R."/>
            <person name="Massola Junior N.S."/>
            <person name="Baroncelli R."/>
        </authorList>
    </citation>
    <scope>NUCLEOTIDE SEQUENCE</scope>
    <source>
        <strain evidence="2">LFN0074</strain>
    </source>
</reference>
<dbReference type="Proteomes" id="UP000639643">
    <property type="component" value="Unassembled WGS sequence"/>
</dbReference>
<feature type="compositionally biased region" description="Basic and acidic residues" evidence="1">
    <location>
        <begin position="7"/>
        <end position="16"/>
    </location>
</feature>
<evidence type="ECO:0000256" key="1">
    <source>
        <dbReference type="SAM" id="MobiDB-lite"/>
    </source>
</evidence>
<protein>
    <submittedName>
        <fullName evidence="2">Uncharacterized protein</fullName>
    </submittedName>
</protein>
<dbReference type="AlphaFoldDB" id="A0A8H6J6G5"/>
<dbReference type="EMBL" id="WIGM01000977">
    <property type="protein sequence ID" value="KAF6807415.1"/>
    <property type="molecule type" value="Genomic_DNA"/>
</dbReference>
<keyword evidence="3" id="KW-1185">Reference proteome</keyword>
<evidence type="ECO:0000313" key="3">
    <source>
        <dbReference type="Proteomes" id="UP000639643"/>
    </source>
</evidence>
<proteinExistence type="predicted"/>
<name>A0A8H6J6G5_9PEZI</name>
<evidence type="ECO:0000313" key="2">
    <source>
        <dbReference type="EMBL" id="KAF6807415.1"/>
    </source>
</evidence>
<feature type="region of interest" description="Disordered" evidence="1">
    <location>
        <begin position="1"/>
        <end position="50"/>
    </location>
</feature>
<comment type="caution">
    <text evidence="2">The sequence shown here is derived from an EMBL/GenBank/DDBJ whole genome shotgun (WGS) entry which is preliminary data.</text>
</comment>
<sequence>MSPSRAMHCDVPKDFPRTVFPKIPPAKGPFPTEDLPHEPAEARPPSGARANPSLLFTFVLEIVSGLRKEEVGTPRAFSDPRARARGVLVT</sequence>
<accession>A0A8H6J6G5</accession>
<gene>
    <name evidence="2" type="ORF">CMUS01_14129</name>
</gene>
<organism evidence="2 3">
    <name type="scientific">Colletotrichum musicola</name>
    <dbReference type="NCBI Taxonomy" id="2175873"/>
    <lineage>
        <taxon>Eukaryota</taxon>
        <taxon>Fungi</taxon>
        <taxon>Dikarya</taxon>
        <taxon>Ascomycota</taxon>
        <taxon>Pezizomycotina</taxon>
        <taxon>Sordariomycetes</taxon>
        <taxon>Hypocreomycetidae</taxon>
        <taxon>Glomerellales</taxon>
        <taxon>Glomerellaceae</taxon>
        <taxon>Colletotrichum</taxon>
        <taxon>Colletotrichum orchidearum species complex</taxon>
    </lineage>
</organism>